<dbReference type="RefSeq" id="WP_171242279.1">
    <property type="nucleotide sequence ID" value="NZ_JABEPQ010000001.1"/>
</dbReference>
<evidence type="ECO:0000313" key="1">
    <source>
        <dbReference type="EMBL" id="NNM45232.1"/>
    </source>
</evidence>
<dbReference type="EMBL" id="JABEPQ010000001">
    <property type="protein sequence ID" value="NNM45232.1"/>
    <property type="molecule type" value="Genomic_DNA"/>
</dbReference>
<name>A0A849HD50_9MICO</name>
<gene>
    <name evidence="1" type="ORF">HJG52_04345</name>
</gene>
<proteinExistence type="predicted"/>
<evidence type="ECO:0000313" key="2">
    <source>
        <dbReference type="Proteomes" id="UP000588586"/>
    </source>
</evidence>
<dbReference type="AlphaFoldDB" id="A0A849HD50"/>
<protein>
    <submittedName>
        <fullName evidence="1">Uncharacterized protein</fullName>
    </submittedName>
</protein>
<keyword evidence="2" id="KW-1185">Reference proteome</keyword>
<sequence>MRHEYGRCDHWRTDIFSWDRPAFGEPVDSLIRDIYDFGGHDLLEDDQPLGLRLSQLWSRRRRGAGDALDELAAVLLPIRDRLRAEAKARGWEVN</sequence>
<comment type="caution">
    <text evidence="1">The sequence shown here is derived from an EMBL/GenBank/DDBJ whole genome shotgun (WGS) entry which is preliminary data.</text>
</comment>
<reference evidence="1 2" key="1">
    <citation type="submission" date="2020-04" db="EMBL/GenBank/DDBJ databases">
        <title>Knoellia sp. isolate from air conditioner.</title>
        <authorList>
            <person name="Chea S."/>
            <person name="Kim D.-U."/>
        </authorList>
    </citation>
    <scope>NUCLEOTIDE SEQUENCE [LARGE SCALE GENOMIC DNA]</scope>
    <source>
        <strain evidence="1 2">DB2414S</strain>
    </source>
</reference>
<accession>A0A849HD50</accession>
<organism evidence="1 2">
    <name type="scientific">Knoellia koreensis</name>
    <dbReference type="NCBI Taxonomy" id="2730921"/>
    <lineage>
        <taxon>Bacteria</taxon>
        <taxon>Bacillati</taxon>
        <taxon>Actinomycetota</taxon>
        <taxon>Actinomycetes</taxon>
        <taxon>Micrococcales</taxon>
        <taxon>Intrasporangiaceae</taxon>
        <taxon>Knoellia</taxon>
    </lineage>
</organism>
<dbReference type="Proteomes" id="UP000588586">
    <property type="component" value="Unassembled WGS sequence"/>
</dbReference>